<evidence type="ECO:0000256" key="7">
    <source>
        <dbReference type="RuleBase" id="RU004473"/>
    </source>
</evidence>
<dbReference type="AlphaFoldDB" id="A0A6B3LH34"/>
<reference evidence="9 10" key="1">
    <citation type="submission" date="2020-12" db="EMBL/GenBank/DDBJ databases">
        <title>Sulforoseuscoccus oceanibium gen. nov., sp. nov., a representative of the phylum Verrucomicrobia with special cytoplasmic membrane, and proposal of Sulforoseuscoccusaceae fam. nov.</title>
        <authorList>
            <person name="Xi F."/>
        </authorList>
    </citation>
    <scope>NUCLEOTIDE SEQUENCE [LARGE SCALE GENOMIC DNA]</scope>
    <source>
        <strain evidence="9 10">T37</strain>
    </source>
</reference>
<proteinExistence type="inferred from homology"/>
<dbReference type="InterPro" id="IPR036291">
    <property type="entry name" value="NAD(P)-bd_dom_sf"/>
</dbReference>
<dbReference type="RefSeq" id="WP_164365725.1">
    <property type="nucleotide sequence ID" value="NZ_CP066776.1"/>
</dbReference>
<comment type="cofactor">
    <cofactor evidence="2 7">
        <name>NAD(+)</name>
        <dbReference type="ChEBI" id="CHEBI:57540"/>
    </cofactor>
</comment>
<dbReference type="PANTHER" id="PTHR43000">
    <property type="entry name" value="DTDP-D-GLUCOSE 4,6-DEHYDRATASE-RELATED"/>
    <property type="match status" value="1"/>
</dbReference>
<dbReference type="EMBL" id="CP066776">
    <property type="protein sequence ID" value="QQL45370.1"/>
    <property type="molecule type" value="Genomic_DNA"/>
</dbReference>
<dbReference type="EC" id="4.2.1.46" evidence="4 7"/>
<gene>
    <name evidence="9" type="primary">rfbB</name>
    <name evidence="9" type="ORF">G3M56_001910</name>
</gene>
<evidence type="ECO:0000313" key="10">
    <source>
        <dbReference type="Proteomes" id="UP000475117"/>
    </source>
</evidence>
<dbReference type="SUPFAM" id="SSF51735">
    <property type="entry name" value="NAD(P)-binding Rossmann-fold domains"/>
    <property type="match status" value="1"/>
</dbReference>
<evidence type="ECO:0000256" key="6">
    <source>
        <dbReference type="ARBA" id="ARBA00023239"/>
    </source>
</evidence>
<evidence type="ECO:0000256" key="4">
    <source>
        <dbReference type="ARBA" id="ARBA00011990"/>
    </source>
</evidence>
<dbReference type="CDD" id="cd05246">
    <property type="entry name" value="dTDP_GD_SDR_e"/>
    <property type="match status" value="1"/>
</dbReference>
<dbReference type="Gene3D" id="3.90.25.10">
    <property type="entry name" value="UDP-galactose 4-epimerase, domain 1"/>
    <property type="match status" value="1"/>
</dbReference>
<keyword evidence="5" id="KW-0520">NAD</keyword>
<dbReference type="Proteomes" id="UP000475117">
    <property type="component" value="Chromosome"/>
</dbReference>
<dbReference type="GO" id="GO:0009225">
    <property type="term" value="P:nucleotide-sugar metabolic process"/>
    <property type="evidence" value="ECO:0007669"/>
    <property type="project" value="InterPro"/>
</dbReference>
<protein>
    <recommendedName>
        <fullName evidence="4 7">dTDP-glucose 4,6-dehydratase</fullName>
        <ecNumber evidence="4 7">4.2.1.46</ecNumber>
    </recommendedName>
</protein>
<evidence type="ECO:0000256" key="1">
    <source>
        <dbReference type="ARBA" id="ARBA00001539"/>
    </source>
</evidence>
<dbReference type="Pfam" id="PF16363">
    <property type="entry name" value="GDP_Man_Dehyd"/>
    <property type="match status" value="1"/>
</dbReference>
<accession>A0A6B3LH34</accession>
<dbReference type="InterPro" id="IPR016040">
    <property type="entry name" value="NAD(P)-bd_dom"/>
</dbReference>
<dbReference type="GO" id="GO:0008460">
    <property type="term" value="F:dTDP-glucose 4,6-dehydratase activity"/>
    <property type="evidence" value="ECO:0007669"/>
    <property type="project" value="UniProtKB-EC"/>
</dbReference>
<dbReference type="Gene3D" id="3.40.50.720">
    <property type="entry name" value="NAD(P)-binding Rossmann-like Domain"/>
    <property type="match status" value="1"/>
</dbReference>
<keyword evidence="10" id="KW-1185">Reference proteome</keyword>
<dbReference type="KEGG" id="soa:G3M56_001910"/>
<evidence type="ECO:0000256" key="2">
    <source>
        <dbReference type="ARBA" id="ARBA00001911"/>
    </source>
</evidence>
<dbReference type="InterPro" id="IPR005888">
    <property type="entry name" value="dTDP_Gluc_deHydtase"/>
</dbReference>
<dbReference type="NCBIfam" id="TIGR01181">
    <property type="entry name" value="dTDP_gluc_dehyt"/>
    <property type="match status" value="1"/>
</dbReference>
<feature type="domain" description="NAD(P)-binding" evidence="8">
    <location>
        <begin position="4"/>
        <end position="328"/>
    </location>
</feature>
<keyword evidence="6 7" id="KW-0456">Lyase</keyword>
<evidence type="ECO:0000259" key="8">
    <source>
        <dbReference type="Pfam" id="PF16363"/>
    </source>
</evidence>
<comment type="catalytic activity">
    <reaction evidence="1 7">
        <text>dTDP-alpha-D-glucose = dTDP-4-dehydro-6-deoxy-alpha-D-glucose + H2O</text>
        <dbReference type="Rhea" id="RHEA:17221"/>
        <dbReference type="ChEBI" id="CHEBI:15377"/>
        <dbReference type="ChEBI" id="CHEBI:57477"/>
        <dbReference type="ChEBI" id="CHEBI:57649"/>
        <dbReference type="EC" id="4.2.1.46"/>
    </reaction>
</comment>
<name>A0A6B3LH34_9BACT</name>
<sequence length="355" mass="39673">MNILVTGGAGFIGSNLVHFLLQKAEAETGVAVGTVVNVDKLTYAGNLSSLADLDGDKRHVFVQADIMDEAKMLELLKTYEIDGVMHLAAESHVDRSIDGPEDFIQTNFVGTFRLLQAVKAYYEGLEGDKKDSFRFLHVSTDEVYGTLSNEDPAFSETTPYAPNSPYSASKAGSDFLVRAYHHTYGLPVVTTNCSNNYGPFQFPEKLIPLMIQKIIRGEKLPVYGDGSNIRDWLYVEDHGRGLFCALTKGRLGETYNIGGKCEMKNLDVVHTLLRILNEKGYEHATEELITFVTDRPGHDWRYAIDCSKIENELGWEPQETFATGMEKTIQWYLDNTEWIAAIENGSYRGERLGQG</sequence>
<evidence type="ECO:0000256" key="5">
    <source>
        <dbReference type="ARBA" id="ARBA00023027"/>
    </source>
</evidence>
<evidence type="ECO:0000313" key="9">
    <source>
        <dbReference type="EMBL" id="QQL45370.1"/>
    </source>
</evidence>
<comment type="similarity">
    <text evidence="3 7">Belongs to the NAD(P)-dependent epimerase/dehydratase family. dTDP-glucose dehydratase subfamily.</text>
</comment>
<evidence type="ECO:0000256" key="3">
    <source>
        <dbReference type="ARBA" id="ARBA00008178"/>
    </source>
</evidence>
<organism evidence="9 10">
    <name type="scientific">Sulfuriroseicoccus oceanibius</name>
    <dbReference type="NCBI Taxonomy" id="2707525"/>
    <lineage>
        <taxon>Bacteria</taxon>
        <taxon>Pseudomonadati</taxon>
        <taxon>Verrucomicrobiota</taxon>
        <taxon>Verrucomicrobiia</taxon>
        <taxon>Verrucomicrobiales</taxon>
        <taxon>Verrucomicrobiaceae</taxon>
        <taxon>Sulfuriroseicoccus</taxon>
    </lineage>
</organism>